<evidence type="ECO:0000313" key="1">
    <source>
        <dbReference type="EMBL" id="CEK56110.1"/>
    </source>
</evidence>
<organism evidence="1">
    <name type="scientific">Arion vulgaris</name>
    <dbReference type="NCBI Taxonomy" id="1028688"/>
    <lineage>
        <taxon>Eukaryota</taxon>
        <taxon>Metazoa</taxon>
        <taxon>Spiralia</taxon>
        <taxon>Lophotrochozoa</taxon>
        <taxon>Mollusca</taxon>
        <taxon>Gastropoda</taxon>
        <taxon>Heterobranchia</taxon>
        <taxon>Euthyneura</taxon>
        <taxon>Panpulmonata</taxon>
        <taxon>Eupulmonata</taxon>
        <taxon>Stylommatophora</taxon>
        <taxon>Helicina</taxon>
        <taxon>Arionoidea</taxon>
        <taxon>Arionidae</taxon>
        <taxon>Arion</taxon>
    </lineage>
</organism>
<accession>A0A0B6YKT6</accession>
<sequence>LRTRLLNLLTGGTEVMQDTIFTFLVTSSIDTHMDEQYLKENMNFIKILSPEVVYDFDPTGSTNGIYKNLDTVQDEVMRVLTTDNFDKKKV</sequence>
<feature type="non-terminal residue" evidence="1">
    <location>
        <position position="90"/>
    </location>
</feature>
<reference evidence="1" key="1">
    <citation type="submission" date="2014-12" db="EMBL/GenBank/DDBJ databases">
        <title>Insight into the proteome of Arion vulgaris.</title>
        <authorList>
            <person name="Aradska J."/>
            <person name="Bulat T."/>
            <person name="Smidak R."/>
            <person name="Sarate P."/>
            <person name="Gangsoo J."/>
            <person name="Sialana F."/>
            <person name="Bilban M."/>
            <person name="Lubec G."/>
        </authorList>
    </citation>
    <scope>NUCLEOTIDE SEQUENCE</scope>
    <source>
        <tissue evidence="1">Skin</tissue>
    </source>
</reference>
<protein>
    <submittedName>
        <fullName evidence="1">Uncharacterized protein</fullName>
    </submittedName>
</protein>
<gene>
    <name evidence="1" type="primary">ORF26819</name>
</gene>
<proteinExistence type="predicted"/>
<name>A0A0B6YKT6_9EUPU</name>
<feature type="non-terminal residue" evidence="1">
    <location>
        <position position="1"/>
    </location>
</feature>
<dbReference type="AlphaFoldDB" id="A0A0B6YKT6"/>
<dbReference type="EMBL" id="HACG01009245">
    <property type="protein sequence ID" value="CEK56110.1"/>
    <property type="molecule type" value="Transcribed_RNA"/>
</dbReference>